<evidence type="ECO:0000313" key="4">
    <source>
        <dbReference type="Proteomes" id="UP001279734"/>
    </source>
</evidence>
<evidence type="ECO:0000313" key="3">
    <source>
        <dbReference type="EMBL" id="GMH02182.1"/>
    </source>
</evidence>
<dbReference type="AlphaFoldDB" id="A0AAD3S0T7"/>
<proteinExistence type="predicted"/>
<dbReference type="Proteomes" id="UP001279734">
    <property type="component" value="Unassembled WGS sequence"/>
</dbReference>
<name>A0AAD3S0T7_NEPGR</name>
<sequence>MKSPFSCFWWHFLLLLPSAAFHGAASFSGYIELGSLRLLLVASFGCQLQMLAADGFSLFFHGMIKAGMPLISFWLVPFCWTLLRSMVADAGLAGAALLLHMLQYAELVSASVGAVAITIHDFSLLMQSTFVAEIRYDLDVGAGNSDEMVGLADGSAVVAPIAVCESGLVDIYGAARASANLLVSLVACGPSDDPIPMRLPDPGVTGDSLPVNHVFMPSKLGPADGPSLALADQHSQASANLWAPLDVCGPPYVPIPRR</sequence>
<protein>
    <submittedName>
        <fullName evidence="3">Uncharacterized protein</fullName>
    </submittedName>
</protein>
<comment type="caution">
    <text evidence="3">The sequence shown here is derived from an EMBL/GenBank/DDBJ whole genome shotgun (WGS) entry which is preliminary data.</text>
</comment>
<dbReference type="EMBL" id="BSYO01000003">
    <property type="protein sequence ID" value="GMH02182.1"/>
    <property type="molecule type" value="Genomic_DNA"/>
</dbReference>
<evidence type="ECO:0000256" key="1">
    <source>
        <dbReference type="SAM" id="Phobius"/>
    </source>
</evidence>
<accession>A0AAD3S0T7</accession>
<keyword evidence="4" id="KW-1185">Reference proteome</keyword>
<feature type="signal peptide" evidence="2">
    <location>
        <begin position="1"/>
        <end position="26"/>
    </location>
</feature>
<keyword evidence="1" id="KW-0812">Transmembrane</keyword>
<feature type="transmembrane region" description="Helical" evidence="1">
    <location>
        <begin position="67"/>
        <end position="87"/>
    </location>
</feature>
<keyword evidence="1" id="KW-1133">Transmembrane helix</keyword>
<gene>
    <name evidence="3" type="ORF">Nepgr_004021</name>
</gene>
<evidence type="ECO:0000256" key="2">
    <source>
        <dbReference type="SAM" id="SignalP"/>
    </source>
</evidence>
<keyword evidence="2" id="KW-0732">Signal</keyword>
<keyword evidence="1" id="KW-0472">Membrane</keyword>
<organism evidence="3 4">
    <name type="scientific">Nepenthes gracilis</name>
    <name type="common">Slender pitcher plant</name>
    <dbReference type="NCBI Taxonomy" id="150966"/>
    <lineage>
        <taxon>Eukaryota</taxon>
        <taxon>Viridiplantae</taxon>
        <taxon>Streptophyta</taxon>
        <taxon>Embryophyta</taxon>
        <taxon>Tracheophyta</taxon>
        <taxon>Spermatophyta</taxon>
        <taxon>Magnoliopsida</taxon>
        <taxon>eudicotyledons</taxon>
        <taxon>Gunneridae</taxon>
        <taxon>Pentapetalae</taxon>
        <taxon>Caryophyllales</taxon>
        <taxon>Nepenthaceae</taxon>
        <taxon>Nepenthes</taxon>
    </lineage>
</organism>
<reference evidence="3" key="1">
    <citation type="submission" date="2023-05" db="EMBL/GenBank/DDBJ databases">
        <title>Nepenthes gracilis genome sequencing.</title>
        <authorList>
            <person name="Fukushima K."/>
        </authorList>
    </citation>
    <scope>NUCLEOTIDE SEQUENCE</scope>
    <source>
        <strain evidence="3">SING2019-196</strain>
    </source>
</reference>
<feature type="chain" id="PRO_5042208089" evidence="2">
    <location>
        <begin position="27"/>
        <end position="258"/>
    </location>
</feature>